<dbReference type="GO" id="GO:0052621">
    <property type="term" value="F:diguanylate cyclase activity"/>
    <property type="evidence" value="ECO:0007669"/>
    <property type="project" value="TreeGrafter"/>
</dbReference>
<dbReference type="SUPFAM" id="SSF55073">
    <property type="entry name" value="Nucleotide cyclase"/>
    <property type="match status" value="1"/>
</dbReference>
<dbReference type="InterPro" id="IPR043128">
    <property type="entry name" value="Rev_trsase/Diguanyl_cyclase"/>
</dbReference>
<dbReference type="FunFam" id="3.30.70.270:FF:000001">
    <property type="entry name" value="Diguanylate cyclase domain protein"/>
    <property type="match status" value="1"/>
</dbReference>
<dbReference type="GO" id="GO:0005886">
    <property type="term" value="C:plasma membrane"/>
    <property type="evidence" value="ECO:0007669"/>
    <property type="project" value="TreeGrafter"/>
</dbReference>
<organism evidence="3">
    <name type="scientific">marine sediment metagenome</name>
    <dbReference type="NCBI Taxonomy" id="412755"/>
    <lineage>
        <taxon>unclassified sequences</taxon>
        <taxon>metagenomes</taxon>
        <taxon>ecological metagenomes</taxon>
    </lineage>
</organism>
<dbReference type="EMBL" id="LAZR01000962">
    <property type="protein sequence ID" value="KKN53652.1"/>
    <property type="molecule type" value="Genomic_DNA"/>
</dbReference>
<dbReference type="CDD" id="cd01949">
    <property type="entry name" value="GGDEF"/>
    <property type="match status" value="1"/>
</dbReference>
<dbReference type="SMART" id="SM00267">
    <property type="entry name" value="GGDEF"/>
    <property type="match status" value="1"/>
</dbReference>
<gene>
    <name evidence="3" type="ORF">LCGC14_0600390</name>
</gene>
<dbReference type="InterPro" id="IPR050469">
    <property type="entry name" value="Diguanylate_Cyclase"/>
</dbReference>
<dbReference type="PROSITE" id="PS50887">
    <property type="entry name" value="GGDEF"/>
    <property type="match status" value="1"/>
</dbReference>
<accession>A0A0F9RUQ5</accession>
<dbReference type="AlphaFoldDB" id="A0A0F9RUQ5"/>
<dbReference type="GO" id="GO:0043709">
    <property type="term" value="P:cell adhesion involved in single-species biofilm formation"/>
    <property type="evidence" value="ECO:0007669"/>
    <property type="project" value="TreeGrafter"/>
</dbReference>
<feature type="coiled-coil region" evidence="1">
    <location>
        <begin position="149"/>
        <end position="176"/>
    </location>
</feature>
<dbReference type="InterPro" id="IPR000160">
    <property type="entry name" value="GGDEF_dom"/>
</dbReference>
<keyword evidence="1" id="KW-0175">Coiled coil</keyword>
<dbReference type="PANTHER" id="PTHR45138">
    <property type="entry name" value="REGULATORY COMPONENTS OF SENSORY TRANSDUCTION SYSTEM"/>
    <property type="match status" value="1"/>
</dbReference>
<dbReference type="PANTHER" id="PTHR45138:SF9">
    <property type="entry name" value="DIGUANYLATE CYCLASE DGCM-RELATED"/>
    <property type="match status" value="1"/>
</dbReference>
<proteinExistence type="predicted"/>
<dbReference type="Gene3D" id="3.30.70.270">
    <property type="match status" value="1"/>
</dbReference>
<feature type="domain" description="GGDEF" evidence="2">
    <location>
        <begin position="207"/>
        <end position="342"/>
    </location>
</feature>
<comment type="caution">
    <text evidence="3">The sequence shown here is derived from an EMBL/GenBank/DDBJ whole genome shotgun (WGS) entry which is preliminary data.</text>
</comment>
<dbReference type="GO" id="GO:1902201">
    <property type="term" value="P:negative regulation of bacterial-type flagellum-dependent cell motility"/>
    <property type="evidence" value="ECO:0007669"/>
    <property type="project" value="TreeGrafter"/>
</dbReference>
<reference evidence="3" key="1">
    <citation type="journal article" date="2015" name="Nature">
        <title>Complex archaea that bridge the gap between prokaryotes and eukaryotes.</title>
        <authorList>
            <person name="Spang A."/>
            <person name="Saw J.H."/>
            <person name="Jorgensen S.L."/>
            <person name="Zaremba-Niedzwiedzka K."/>
            <person name="Martijn J."/>
            <person name="Lind A.E."/>
            <person name="van Eijk R."/>
            <person name="Schleper C."/>
            <person name="Guy L."/>
            <person name="Ettema T.J."/>
        </authorList>
    </citation>
    <scope>NUCLEOTIDE SEQUENCE</scope>
</reference>
<evidence type="ECO:0000259" key="2">
    <source>
        <dbReference type="PROSITE" id="PS50887"/>
    </source>
</evidence>
<name>A0A0F9RUQ5_9ZZZZ</name>
<evidence type="ECO:0000256" key="1">
    <source>
        <dbReference type="SAM" id="Coils"/>
    </source>
</evidence>
<dbReference type="Pfam" id="PF00990">
    <property type="entry name" value="GGDEF"/>
    <property type="match status" value="1"/>
</dbReference>
<dbReference type="InterPro" id="IPR029787">
    <property type="entry name" value="Nucleotide_cyclase"/>
</dbReference>
<dbReference type="NCBIfam" id="TIGR00254">
    <property type="entry name" value="GGDEF"/>
    <property type="match status" value="1"/>
</dbReference>
<evidence type="ECO:0000313" key="3">
    <source>
        <dbReference type="EMBL" id="KKN53652.1"/>
    </source>
</evidence>
<protein>
    <recommendedName>
        <fullName evidence="2">GGDEF domain-containing protein</fullName>
    </recommendedName>
</protein>
<sequence length="345" mass="39093">MDYNEYQEQAAEYMRLAMPLMKKNGIAMTPANYAVWYEYVSGSNSALVDAVDAKLEANEQFTDKQSRELYERFFDREKDHIALLEMRQNLQRVLSELLSFVSSGSAASTKTTENLLLIVNQLHPDLSATEVHHIIEEVLAEMRLSMSNSDLLTERLNSTSAEIQDLKKDLEFAKREAKTDMLTGLANRKAFDELLNKATRDSDSSGLELSMIFCDLDYFKKINDKHGHLVGDQVLKVVATCLKNAVKGRDLVARYGGEEFAIVLLNTSIDNVKKLAEYIRAEIASKHIQRKDNREPLDMMTMSFGVARYFPSEGPESFLQRADRALYMSKRKGRNAVSEAPPPVL</sequence>